<dbReference type="Proteomes" id="UP000838878">
    <property type="component" value="Chromosome 11"/>
</dbReference>
<keyword evidence="2" id="KW-1185">Reference proteome</keyword>
<dbReference type="OrthoDB" id="7356781at2759"/>
<reference evidence="1" key="1">
    <citation type="submission" date="2021-12" db="EMBL/GenBank/DDBJ databases">
        <authorList>
            <person name="Martin H S."/>
        </authorList>
    </citation>
    <scope>NUCLEOTIDE SEQUENCE</scope>
</reference>
<dbReference type="AlphaFoldDB" id="A0A8J9VQH5"/>
<gene>
    <name evidence="1" type="ORF">BINO364_LOCUS2977</name>
</gene>
<evidence type="ECO:0000313" key="2">
    <source>
        <dbReference type="Proteomes" id="UP000838878"/>
    </source>
</evidence>
<organism evidence="1 2">
    <name type="scientific">Brenthis ino</name>
    <name type="common">lesser marbled fritillary</name>
    <dbReference type="NCBI Taxonomy" id="405034"/>
    <lineage>
        <taxon>Eukaryota</taxon>
        <taxon>Metazoa</taxon>
        <taxon>Ecdysozoa</taxon>
        <taxon>Arthropoda</taxon>
        <taxon>Hexapoda</taxon>
        <taxon>Insecta</taxon>
        <taxon>Pterygota</taxon>
        <taxon>Neoptera</taxon>
        <taxon>Endopterygota</taxon>
        <taxon>Lepidoptera</taxon>
        <taxon>Glossata</taxon>
        <taxon>Ditrysia</taxon>
        <taxon>Papilionoidea</taxon>
        <taxon>Nymphalidae</taxon>
        <taxon>Heliconiinae</taxon>
        <taxon>Argynnini</taxon>
        <taxon>Brenthis</taxon>
    </lineage>
</organism>
<name>A0A8J9VQH5_9NEOP</name>
<feature type="non-terminal residue" evidence="1">
    <location>
        <position position="222"/>
    </location>
</feature>
<dbReference type="EMBL" id="OV170231">
    <property type="protein sequence ID" value="CAH0716157.1"/>
    <property type="molecule type" value="Genomic_DNA"/>
</dbReference>
<sequence length="222" mass="24216">MSILCQFGCLSRIVVFGYIYKKIMFQIKVFGLVLLFSAIIQCENGKQKMNLTAPKDMYVVRATVYQVGILTNQTNETALESSGHQEAITIYRNNGTGSDLSSIPDPLLTNITAEKVVGLAPASKESTPWTVLKKLVSIPHLQANSSTSIDMETNIKKSKRDTTKRPIEVIKGAAIIPSEAGVQSIALPPLLTFNKNLSKIPVPIPNMSVISYAKVNTLVHSP</sequence>
<proteinExistence type="predicted"/>
<accession>A0A8J9VQH5</accession>
<evidence type="ECO:0000313" key="1">
    <source>
        <dbReference type="EMBL" id="CAH0716157.1"/>
    </source>
</evidence>
<protein>
    <submittedName>
        <fullName evidence="1">Uncharacterized protein</fullName>
    </submittedName>
</protein>